<comment type="caution">
    <text evidence="9">The sequence shown here is derived from an EMBL/GenBank/DDBJ whole genome shotgun (WGS) entry which is preliminary data.</text>
</comment>
<dbReference type="EMBL" id="PFMP01000021">
    <property type="protein sequence ID" value="PIZ10939.1"/>
    <property type="molecule type" value="Genomic_DNA"/>
</dbReference>
<dbReference type="InterPro" id="IPR001943">
    <property type="entry name" value="UVR_dom"/>
</dbReference>
<dbReference type="InterPro" id="IPR038476">
    <property type="entry name" value="UvrC_RNase_H_dom_sf"/>
</dbReference>
<keyword evidence="2" id="KW-0227">DNA damage</keyword>
<dbReference type="GO" id="GO:0009380">
    <property type="term" value="C:excinuclease repair complex"/>
    <property type="evidence" value="ECO:0007669"/>
    <property type="project" value="TreeGrafter"/>
</dbReference>
<evidence type="ECO:0000256" key="1">
    <source>
        <dbReference type="ARBA" id="ARBA00022490"/>
    </source>
</evidence>
<dbReference type="PROSITE" id="PS50151">
    <property type="entry name" value="UVR"/>
    <property type="match status" value="1"/>
</dbReference>
<organism evidence="9 10">
    <name type="scientific">Candidatus Falkowbacteria bacterium CG_4_10_14_0_8_um_filter_41_36</name>
    <dbReference type="NCBI Taxonomy" id="1974556"/>
    <lineage>
        <taxon>Bacteria</taxon>
        <taxon>Candidatus Falkowiibacteriota</taxon>
    </lineage>
</organism>
<dbReference type="InterPro" id="IPR050066">
    <property type="entry name" value="UvrABC_protein_C"/>
</dbReference>
<dbReference type="SMART" id="SM00465">
    <property type="entry name" value="GIYc"/>
    <property type="match status" value="1"/>
</dbReference>
<evidence type="ECO:0000259" key="8">
    <source>
        <dbReference type="PROSITE" id="PS50165"/>
    </source>
</evidence>
<accession>A0A2M7RY03</accession>
<proteinExistence type="predicted"/>
<evidence type="ECO:0000259" key="6">
    <source>
        <dbReference type="PROSITE" id="PS50151"/>
    </source>
</evidence>
<dbReference type="PANTHER" id="PTHR30562:SF1">
    <property type="entry name" value="UVRABC SYSTEM PROTEIN C"/>
    <property type="match status" value="1"/>
</dbReference>
<keyword evidence="4" id="KW-0267">Excision nuclease</keyword>
<dbReference type="FunFam" id="3.40.1440.10:FF:000001">
    <property type="entry name" value="UvrABC system protein C"/>
    <property type="match status" value="1"/>
</dbReference>
<feature type="domain" description="UVR" evidence="6">
    <location>
        <begin position="215"/>
        <end position="250"/>
    </location>
</feature>
<dbReference type="GO" id="GO:0009381">
    <property type="term" value="F:excinuclease ABC activity"/>
    <property type="evidence" value="ECO:0007669"/>
    <property type="project" value="InterPro"/>
</dbReference>
<dbReference type="Gene3D" id="4.10.860.10">
    <property type="entry name" value="UVR domain"/>
    <property type="match status" value="1"/>
</dbReference>
<dbReference type="Pfam" id="PF02151">
    <property type="entry name" value="UVR"/>
    <property type="match status" value="1"/>
</dbReference>
<sequence>MEISPKLQKKLANLPTTAGCYLYFNDKRKIIYVGKAKNLRNRVSSYFVNIYKGPKTEALVSQIADLDIIQVRSEIEAFLLEADLIKRYKPYYNISLKDDKSYKYIAIQDFDILVEGKKYTFSKIIGVHGRGAKRTRYFGPYPDGSLVIKVLKYLRRIYPHCEYTKAKLTQSLKQKRACLYAHIGLCPGACGDITNYAENRKNILGLEVFLKKGYSAAIEDLEKEMNKYAFDEKFEQAKEIRDTLTKLHQLETASILPEQYMDNPNLLVDIYARRADDIAQIFGITSVQRIECYDISNIMEKWTVGSMVVSENGHLAKDQYRKFRIKYTKGISDFAMMKEILSRRIKQGWRLPDILLLDGGKGQVSAVIKSVVGTPFERIPLIGIFKPNDFFIRNVDGKWKVTKVEKNNLGYLHLRELRDEAHRFANKYRKKLMELKLTNY</sequence>
<evidence type="ECO:0000259" key="7">
    <source>
        <dbReference type="PROSITE" id="PS50164"/>
    </source>
</evidence>
<dbReference type="PROSITE" id="PS50164">
    <property type="entry name" value="GIY_YIG"/>
    <property type="match status" value="1"/>
</dbReference>
<evidence type="ECO:0000256" key="4">
    <source>
        <dbReference type="ARBA" id="ARBA00022881"/>
    </source>
</evidence>
<evidence type="ECO:0000256" key="2">
    <source>
        <dbReference type="ARBA" id="ARBA00022763"/>
    </source>
</evidence>
<dbReference type="CDD" id="cd10434">
    <property type="entry name" value="GIY-YIG_UvrC_Cho"/>
    <property type="match status" value="1"/>
</dbReference>
<evidence type="ECO:0000313" key="10">
    <source>
        <dbReference type="Proteomes" id="UP000230105"/>
    </source>
</evidence>
<reference evidence="10" key="1">
    <citation type="submission" date="2017-09" db="EMBL/GenBank/DDBJ databases">
        <title>Depth-based differentiation of microbial function through sediment-hosted aquifers and enrichment of novel symbionts in the deep terrestrial subsurface.</title>
        <authorList>
            <person name="Probst A.J."/>
            <person name="Ladd B."/>
            <person name="Jarett J.K."/>
            <person name="Geller-Mcgrath D.E."/>
            <person name="Sieber C.M.K."/>
            <person name="Emerson J.B."/>
            <person name="Anantharaman K."/>
            <person name="Thomas B.C."/>
            <person name="Malmstrom R."/>
            <person name="Stieglmeier M."/>
            <person name="Klingl A."/>
            <person name="Woyke T."/>
            <person name="Ryan C.M."/>
            <person name="Banfield J.F."/>
        </authorList>
    </citation>
    <scope>NUCLEOTIDE SEQUENCE [LARGE SCALE GENOMIC DNA]</scope>
</reference>
<dbReference type="Pfam" id="PF01541">
    <property type="entry name" value="GIY-YIG"/>
    <property type="match status" value="1"/>
</dbReference>
<keyword evidence="5" id="KW-0234">DNA repair</keyword>
<gene>
    <name evidence="9" type="ORF">COY54_00905</name>
</gene>
<dbReference type="SUPFAM" id="SSF46600">
    <property type="entry name" value="C-terminal UvrC-binding domain of UvrB"/>
    <property type="match status" value="1"/>
</dbReference>
<dbReference type="InterPro" id="IPR036876">
    <property type="entry name" value="UVR_dom_sf"/>
</dbReference>
<keyword evidence="1" id="KW-0963">Cytoplasm</keyword>
<evidence type="ECO:0000313" key="9">
    <source>
        <dbReference type="EMBL" id="PIZ10939.1"/>
    </source>
</evidence>
<dbReference type="Proteomes" id="UP000230105">
    <property type="component" value="Unassembled WGS sequence"/>
</dbReference>
<evidence type="ECO:0000256" key="5">
    <source>
        <dbReference type="ARBA" id="ARBA00023204"/>
    </source>
</evidence>
<dbReference type="InterPro" id="IPR000305">
    <property type="entry name" value="GIY-YIG_endonuc"/>
</dbReference>
<feature type="domain" description="GIY-YIG" evidence="7">
    <location>
        <begin position="16"/>
        <end position="94"/>
    </location>
</feature>
<keyword evidence="3" id="KW-0228">DNA excision</keyword>
<dbReference type="PANTHER" id="PTHR30562">
    <property type="entry name" value="UVRC/OXIDOREDUCTASE"/>
    <property type="match status" value="1"/>
</dbReference>
<dbReference type="InterPro" id="IPR001162">
    <property type="entry name" value="UvrC_RNase_H_dom"/>
</dbReference>
<dbReference type="Gene3D" id="3.40.1440.10">
    <property type="entry name" value="GIY-YIG endonuclease"/>
    <property type="match status" value="1"/>
</dbReference>
<dbReference type="InterPro" id="IPR035901">
    <property type="entry name" value="GIY-YIG_endonuc_sf"/>
</dbReference>
<name>A0A2M7RY03_9BACT</name>
<protein>
    <recommendedName>
        <fullName evidence="11">Excinuclease ABC subunit C</fullName>
    </recommendedName>
</protein>
<evidence type="ECO:0008006" key="11">
    <source>
        <dbReference type="Google" id="ProtNLM"/>
    </source>
</evidence>
<dbReference type="SUPFAM" id="SSF82771">
    <property type="entry name" value="GIY-YIG endonuclease"/>
    <property type="match status" value="1"/>
</dbReference>
<dbReference type="GO" id="GO:0006289">
    <property type="term" value="P:nucleotide-excision repair"/>
    <property type="evidence" value="ECO:0007669"/>
    <property type="project" value="InterPro"/>
</dbReference>
<dbReference type="Gene3D" id="3.30.420.340">
    <property type="entry name" value="UvrC, RNAse H endonuclease domain"/>
    <property type="match status" value="1"/>
</dbReference>
<evidence type="ECO:0000256" key="3">
    <source>
        <dbReference type="ARBA" id="ARBA00022769"/>
    </source>
</evidence>
<dbReference type="AlphaFoldDB" id="A0A2M7RY03"/>
<feature type="domain" description="UvrC family homology region profile" evidence="8">
    <location>
        <begin position="270"/>
        <end position="367"/>
    </location>
</feature>
<dbReference type="InterPro" id="IPR047296">
    <property type="entry name" value="GIY-YIG_UvrC_Cho"/>
</dbReference>
<dbReference type="Pfam" id="PF08459">
    <property type="entry name" value="UvrC_RNaseH_dom"/>
    <property type="match status" value="1"/>
</dbReference>
<dbReference type="PROSITE" id="PS50165">
    <property type="entry name" value="UVRC"/>
    <property type="match status" value="1"/>
</dbReference>